<evidence type="ECO:0000313" key="3">
    <source>
        <dbReference type="Proteomes" id="UP001180020"/>
    </source>
</evidence>
<protein>
    <recommendedName>
        <fullName evidence="1">DUF7894 domain-containing protein</fullName>
    </recommendedName>
</protein>
<proteinExistence type="predicted"/>
<dbReference type="Proteomes" id="UP001180020">
    <property type="component" value="Unassembled WGS sequence"/>
</dbReference>
<feature type="domain" description="DUF7894" evidence="1">
    <location>
        <begin position="80"/>
        <end position="116"/>
    </location>
</feature>
<dbReference type="EMBL" id="JAUJYO010000008">
    <property type="protein sequence ID" value="KAK1309639.1"/>
    <property type="molecule type" value="Genomic_DNA"/>
</dbReference>
<evidence type="ECO:0000259" key="1">
    <source>
        <dbReference type="Pfam" id="PF25428"/>
    </source>
</evidence>
<organism evidence="2 3">
    <name type="scientific">Acorus calamus</name>
    <name type="common">Sweet flag</name>
    <dbReference type="NCBI Taxonomy" id="4465"/>
    <lineage>
        <taxon>Eukaryota</taxon>
        <taxon>Viridiplantae</taxon>
        <taxon>Streptophyta</taxon>
        <taxon>Embryophyta</taxon>
        <taxon>Tracheophyta</taxon>
        <taxon>Spermatophyta</taxon>
        <taxon>Magnoliopsida</taxon>
        <taxon>Liliopsida</taxon>
        <taxon>Acoraceae</taxon>
        <taxon>Acorus</taxon>
    </lineage>
</organism>
<gene>
    <name evidence="2" type="ORF">QJS10_CPA08g00551</name>
</gene>
<keyword evidence="3" id="KW-1185">Reference proteome</keyword>
<dbReference type="InterPro" id="IPR057216">
    <property type="entry name" value="DUF7894"/>
</dbReference>
<evidence type="ECO:0000313" key="2">
    <source>
        <dbReference type="EMBL" id="KAK1309639.1"/>
    </source>
</evidence>
<dbReference type="AlphaFoldDB" id="A0AAV9E9T2"/>
<dbReference type="Pfam" id="PF25428">
    <property type="entry name" value="DUF7894"/>
    <property type="match status" value="1"/>
</dbReference>
<reference evidence="2" key="2">
    <citation type="submission" date="2023-06" db="EMBL/GenBank/DDBJ databases">
        <authorList>
            <person name="Ma L."/>
            <person name="Liu K.-W."/>
            <person name="Li Z."/>
            <person name="Hsiao Y.-Y."/>
            <person name="Qi Y."/>
            <person name="Fu T."/>
            <person name="Tang G."/>
            <person name="Zhang D."/>
            <person name="Sun W.-H."/>
            <person name="Liu D.-K."/>
            <person name="Li Y."/>
            <person name="Chen G.-Z."/>
            <person name="Liu X.-D."/>
            <person name="Liao X.-Y."/>
            <person name="Jiang Y.-T."/>
            <person name="Yu X."/>
            <person name="Hao Y."/>
            <person name="Huang J."/>
            <person name="Zhao X.-W."/>
            <person name="Ke S."/>
            <person name="Chen Y.-Y."/>
            <person name="Wu W.-L."/>
            <person name="Hsu J.-L."/>
            <person name="Lin Y.-F."/>
            <person name="Huang M.-D."/>
            <person name="Li C.-Y."/>
            <person name="Huang L."/>
            <person name="Wang Z.-W."/>
            <person name="Zhao X."/>
            <person name="Zhong W.-Y."/>
            <person name="Peng D.-H."/>
            <person name="Ahmad S."/>
            <person name="Lan S."/>
            <person name="Zhang J.-S."/>
            <person name="Tsai W.-C."/>
            <person name="Van De Peer Y."/>
            <person name="Liu Z.-J."/>
        </authorList>
    </citation>
    <scope>NUCLEOTIDE SEQUENCE</scope>
    <source>
        <strain evidence="2">CP</strain>
        <tissue evidence="2">Leaves</tissue>
    </source>
</reference>
<reference evidence="2" key="1">
    <citation type="journal article" date="2023" name="Nat. Commun.">
        <title>Diploid and tetraploid genomes of Acorus and the evolution of monocots.</title>
        <authorList>
            <person name="Ma L."/>
            <person name="Liu K.W."/>
            <person name="Li Z."/>
            <person name="Hsiao Y.Y."/>
            <person name="Qi Y."/>
            <person name="Fu T."/>
            <person name="Tang G.D."/>
            <person name="Zhang D."/>
            <person name="Sun W.H."/>
            <person name="Liu D.K."/>
            <person name="Li Y."/>
            <person name="Chen G.Z."/>
            <person name="Liu X.D."/>
            <person name="Liao X.Y."/>
            <person name="Jiang Y.T."/>
            <person name="Yu X."/>
            <person name="Hao Y."/>
            <person name="Huang J."/>
            <person name="Zhao X.W."/>
            <person name="Ke S."/>
            <person name="Chen Y.Y."/>
            <person name="Wu W.L."/>
            <person name="Hsu J.L."/>
            <person name="Lin Y.F."/>
            <person name="Huang M.D."/>
            <person name="Li C.Y."/>
            <person name="Huang L."/>
            <person name="Wang Z.W."/>
            <person name="Zhao X."/>
            <person name="Zhong W.Y."/>
            <person name="Peng D.H."/>
            <person name="Ahmad S."/>
            <person name="Lan S."/>
            <person name="Zhang J.S."/>
            <person name="Tsai W.C."/>
            <person name="Van de Peer Y."/>
            <person name="Liu Z.J."/>
        </authorList>
    </citation>
    <scope>NUCLEOTIDE SEQUENCE</scope>
    <source>
        <strain evidence="2">CP</strain>
    </source>
</reference>
<accession>A0AAV9E9T2</accession>
<comment type="caution">
    <text evidence="2">The sequence shown here is derived from an EMBL/GenBank/DDBJ whole genome shotgun (WGS) entry which is preliminary data.</text>
</comment>
<sequence length="151" mass="17507">MSEKWDFVFDTRASGGNVCENPSVYYMSTARREGNGTVTEYMRRHHRVRKCGGGWRRAGGSLLRGWWCTKRLNHLQRGPRESKFELSLEKYGIKDSKASGDIVRFVHPNGSIELFVCLERSPRRNAFRASIRKRIMKVYVGPFMDGFQIQV</sequence>
<name>A0AAV9E9T2_ACOCL</name>
<dbReference type="Pfam" id="PF04646">
    <property type="entry name" value="DUF604"/>
    <property type="match status" value="1"/>
</dbReference>
<dbReference type="InterPro" id="IPR006740">
    <property type="entry name" value="DUF604"/>
</dbReference>